<organism evidence="2 3">
    <name type="scientific">Pristionchus mayeri</name>
    <dbReference type="NCBI Taxonomy" id="1317129"/>
    <lineage>
        <taxon>Eukaryota</taxon>
        <taxon>Metazoa</taxon>
        <taxon>Ecdysozoa</taxon>
        <taxon>Nematoda</taxon>
        <taxon>Chromadorea</taxon>
        <taxon>Rhabditida</taxon>
        <taxon>Rhabditina</taxon>
        <taxon>Diplogasteromorpha</taxon>
        <taxon>Diplogasteroidea</taxon>
        <taxon>Neodiplogasteridae</taxon>
        <taxon>Pristionchus</taxon>
    </lineage>
</organism>
<evidence type="ECO:0000256" key="1">
    <source>
        <dbReference type="SAM" id="Phobius"/>
    </source>
</evidence>
<evidence type="ECO:0000313" key="3">
    <source>
        <dbReference type="Proteomes" id="UP001328107"/>
    </source>
</evidence>
<reference evidence="3" key="1">
    <citation type="submission" date="2022-10" db="EMBL/GenBank/DDBJ databases">
        <title>Genome assembly of Pristionchus species.</title>
        <authorList>
            <person name="Yoshida K."/>
            <person name="Sommer R.J."/>
        </authorList>
    </citation>
    <scope>NUCLEOTIDE SEQUENCE [LARGE SCALE GENOMIC DNA]</scope>
    <source>
        <strain evidence="3">RS5460</strain>
    </source>
</reference>
<feature type="transmembrane region" description="Helical" evidence="1">
    <location>
        <begin position="15"/>
        <end position="34"/>
    </location>
</feature>
<gene>
    <name evidence="2" type="ORF">PMAYCL1PPCAC_31472</name>
</gene>
<dbReference type="Proteomes" id="UP001328107">
    <property type="component" value="Unassembled WGS sequence"/>
</dbReference>
<dbReference type="PANTHER" id="PTHR34492:SF2">
    <property type="entry name" value="G PROTEIN-COUPLED RECEPTOR"/>
    <property type="match status" value="1"/>
</dbReference>
<feature type="non-terminal residue" evidence="2">
    <location>
        <position position="85"/>
    </location>
</feature>
<keyword evidence="1" id="KW-0472">Membrane</keyword>
<keyword evidence="3" id="KW-1185">Reference proteome</keyword>
<keyword evidence="1" id="KW-1133">Transmembrane helix</keyword>
<protein>
    <submittedName>
        <fullName evidence="2">Uncharacterized protein</fullName>
    </submittedName>
</protein>
<dbReference type="EMBL" id="BTRK01000006">
    <property type="protein sequence ID" value="GMR61277.1"/>
    <property type="molecule type" value="Genomic_DNA"/>
</dbReference>
<dbReference type="PANTHER" id="PTHR34492">
    <property type="entry name" value="GUSTATORY RECEPTOR FAMILY"/>
    <property type="match status" value="1"/>
</dbReference>
<evidence type="ECO:0000313" key="2">
    <source>
        <dbReference type="EMBL" id="GMR61277.1"/>
    </source>
</evidence>
<comment type="caution">
    <text evidence="2">The sequence shown here is derived from an EMBL/GenBank/DDBJ whole genome shotgun (WGS) entry which is preliminary data.</text>
</comment>
<name>A0AAN5DEY3_9BILA</name>
<dbReference type="AlphaFoldDB" id="A0AAN5DEY3"/>
<proteinExistence type="predicted"/>
<keyword evidence="1" id="KW-0812">Transmembrane</keyword>
<feature type="non-terminal residue" evidence="2">
    <location>
        <position position="1"/>
    </location>
</feature>
<accession>A0AAN5DEY3</accession>
<sequence>QLVGDRRLFLISQLASLYTILCWVVALFIYSLLVHSTHYEFDYFNGQVQKMTSSNEFRSDDDICDYLLKLMKIHTRLTECVNHLD</sequence>